<reference evidence="3" key="1">
    <citation type="journal article" date="2019" name="Int. J. Syst. Evol. Microbiol.">
        <title>The Global Catalogue of Microorganisms (GCM) 10K type strain sequencing project: providing services to taxonomists for standard genome sequencing and annotation.</title>
        <authorList>
            <consortium name="The Broad Institute Genomics Platform"/>
            <consortium name="The Broad Institute Genome Sequencing Center for Infectious Disease"/>
            <person name="Wu L."/>
            <person name="Ma J."/>
        </authorList>
    </citation>
    <scope>NUCLEOTIDE SEQUENCE [LARGE SCALE GENOMIC DNA]</scope>
    <source>
        <strain evidence="3">CGMCC 1.16619</strain>
    </source>
</reference>
<feature type="transmembrane region" description="Helical" evidence="1">
    <location>
        <begin position="15"/>
        <end position="33"/>
    </location>
</feature>
<evidence type="ECO:0000256" key="1">
    <source>
        <dbReference type="SAM" id="Phobius"/>
    </source>
</evidence>
<dbReference type="EMBL" id="JBHSNF010000004">
    <property type="protein sequence ID" value="MFC5527343.1"/>
    <property type="molecule type" value="Genomic_DNA"/>
</dbReference>
<keyword evidence="1" id="KW-0472">Membrane</keyword>
<proteinExistence type="predicted"/>
<protein>
    <recommendedName>
        <fullName evidence="4">Transmembrane protein</fullName>
    </recommendedName>
</protein>
<feature type="transmembrane region" description="Helical" evidence="1">
    <location>
        <begin position="147"/>
        <end position="164"/>
    </location>
</feature>
<feature type="transmembrane region" description="Helical" evidence="1">
    <location>
        <begin position="108"/>
        <end position="127"/>
    </location>
</feature>
<name>A0ABW0QRF1_9GAMM</name>
<feature type="transmembrane region" description="Helical" evidence="1">
    <location>
        <begin position="170"/>
        <end position="192"/>
    </location>
</feature>
<keyword evidence="1" id="KW-1133">Transmembrane helix</keyword>
<evidence type="ECO:0000313" key="2">
    <source>
        <dbReference type="EMBL" id="MFC5527343.1"/>
    </source>
</evidence>
<sequence length="205" mass="22614">MSQVRQLHRRYQREFWPAIAAYVLIMFFLWPLLPQVQSRLLATVLALLPVVPVLFVVRAMVRLVQGSDELEQRIHLIGLAVATTVVSTFSLTGGFLAAAGIVKLDGAVLIWIWPALVVMYAVGRGWASRRYGGGGAVLCSDGAASHWRLLLIAGLLAAVAWLGRHRMRDYQLGMLCGIGAALAAWGLLLAILHWRRQRRGDHEAS</sequence>
<dbReference type="Proteomes" id="UP001596114">
    <property type="component" value="Unassembled WGS sequence"/>
</dbReference>
<evidence type="ECO:0008006" key="4">
    <source>
        <dbReference type="Google" id="ProtNLM"/>
    </source>
</evidence>
<feature type="transmembrane region" description="Helical" evidence="1">
    <location>
        <begin position="39"/>
        <end position="64"/>
    </location>
</feature>
<comment type="caution">
    <text evidence="2">The sequence shown here is derived from an EMBL/GenBank/DDBJ whole genome shotgun (WGS) entry which is preliminary data.</text>
</comment>
<accession>A0ABW0QRF1</accession>
<gene>
    <name evidence="2" type="ORF">ACFPPA_16500</name>
</gene>
<keyword evidence="3" id="KW-1185">Reference proteome</keyword>
<keyword evidence="1" id="KW-0812">Transmembrane</keyword>
<evidence type="ECO:0000313" key="3">
    <source>
        <dbReference type="Proteomes" id="UP001596114"/>
    </source>
</evidence>
<dbReference type="RefSeq" id="WP_377321905.1">
    <property type="nucleotide sequence ID" value="NZ_JBHSNF010000004.1"/>
</dbReference>
<organism evidence="2 3">
    <name type="scientific">Rhodanobacter ginsengisoli</name>
    <dbReference type="NCBI Taxonomy" id="418646"/>
    <lineage>
        <taxon>Bacteria</taxon>
        <taxon>Pseudomonadati</taxon>
        <taxon>Pseudomonadota</taxon>
        <taxon>Gammaproteobacteria</taxon>
        <taxon>Lysobacterales</taxon>
        <taxon>Rhodanobacteraceae</taxon>
        <taxon>Rhodanobacter</taxon>
    </lineage>
</organism>
<feature type="transmembrane region" description="Helical" evidence="1">
    <location>
        <begin position="76"/>
        <end position="102"/>
    </location>
</feature>